<reference evidence="1 2" key="1">
    <citation type="journal article" date="2019" name="Environ. Microbiol.">
        <title>Species interactions and distinct microbial communities in high Arctic permafrost affected cryosols are associated with the CH4 and CO2 gas fluxes.</title>
        <authorList>
            <person name="Altshuler I."/>
            <person name="Hamel J."/>
            <person name="Turney S."/>
            <person name="Magnuson E."/>
            <person name="Levesque R."/>
            <person name="Greer C."/>
            <person name="Whyte L.G."/>
        </authorList>
    </citation>
    <scope>NUCLEOTIDE SEQUENCE [LARGE SCALE GENOMIC DNA]</scope>
    <source>
        <strain evidence="1 2">S9.3B</strain>
    </source>
</reference>
<gene>
    <name evidence="1" type="ORF">EAH89_18105</name>
</gene>
<dbReference type="EMBL" id="RCZP01000020">
    <property type="protein sequence ID" value="TPG52479.1"/>
    <property type="molecule type" value="Genomic_DNA"/>
</dbReference>
<comment type="caution">
    <text evidence="1">The sequence shown here is derived from an EMBL/GenBank/DDBJ whole genome shotgun (WGS) entry which is preliminary data.</text>
</comment>
<organism evidence="1 2">
    <name type="scientific">Muricoccus nepalensis</name>
    <dbReference type="NCBI Taxonomy" id="1854500"/>
    <lineage>
        <taxon>Bacteria</taxon>
        <taxon>Pseudomonadati</taxon>
        <taxon>Pseudomonadota</taxon>
        <taxon>Alphaproteobacteria</taxon>
        <taxon>Acetobacterales</taxon>
        <taxon>Roseomonadaceae</taxon>
        <taxon>Muricoccus</taxon>
    </lineage>
</organism>
<name>A0A502FSX0_9PROT</name>
<sequence length="125" mass="12819">MAAVASSRVWASLTDAEAKEVTKAAEARGMRPSELVRMAVLSFIRKAPQEGAATAGGGAIPARLEALVETLGRHVDAIGKAVPTMEDAWEEHEAVRGSLRDIAQAVGTLAGSIEPPDGSAGAGPF</sequence>
<evidence type="ECO:0000313" key="1">
    <source>
        <dbReference type="EMBL" id="TPG52479.1"/>
    </source>
</evidence>
<evidence type="ECO:0000313" key="2">
    <source>
        <dbReference type="Proteomes" id="UP000317078"/>
    </source>
</evidence>
<accession>A0A502FSX0</accession>
<keyword evidence="2" id="KW-1185">Reference proteome</keyword>
<proteinExistence type="predicted"/>
<dbReference type="Proteomes" id="UP000317078">
    <property type="component" value="Unassembled WGS sequence"/>
</dbReference>
<dbReference type="AlphaFoldDB" id="A0A502FSX0"/>
<dbReference type="OrthoDB" id="10013718at2"/>
<protein>
    <submittedName>
        <fullName evidence="1">Uncharacterized protein</fullName>
    </submittedName>
</protein>
<dbReference type="RefSeq" id="WP_140885132.1">
    <property type="nucleotide sequence ID" value="NZ_RCZP01000020.1"/>
</dbReference>